<evidence type="ECO:0000256" key="6">
    <source>
        <dbReference type="ARBA" id="ARBA00023136"/>
    </source>
</evidence>
<evidence type="ECO:0000313" key="11">
    <source>
        <dbReference type="EMBL" id="NME67953.1"/>
    </source>
</evidence>
<evidence type="ECO:0000256" key="7">
    <source>
        <dbReference type="ARBA" id="ARBA00023237"/>
    </source>
</evidence>
<evidence type="ECO:0000256" key="8">
    <source>
        <dbReference type="PROSITE-ProRule" id="PRU01360"/>
    </source>
</evidence>
<evidence type="ECO:0000313" key="12">
    <source>
        <dbReference type="Proteomes" id="UP000576082"/>
    </source>
</evidence>
<evidence type="ECO:0000256" key="1">
    <source>
        <dbReference type="ARBA" id="ARBA00004571"/>
    </source>
</evidence>
<dbReference type="Proteomes" id="UP000576082">
    <property type="component" value="Unassembled WGS sequence"/>
</dbReference>
<dbReference type="PANTHER" id="PTHR30069:SF29">
    <property type="entry name" value="HEMOGLOBIN AND HEMOGLOBIN-HAPTOGLOBIN-BINDING PROTEIN 1-RELATED"/>
    <property type="match status" value="1"/>
</dbReference>
<dbReference type="InterPro" id="IPR036942">
    <property type="entry name" value="Beta-barrel_TonB_sf"/>
</dbReference>
<dbReference type="InterPro" id="IPR012910">
    <property type="entry name" value="Plug_dom"/>
</dbReference>
<dbReference type="AlphaFoldDB" id="A0A7X9RRJ5"/>
<feature type="domain" description="TonB-dependent receptor plug" evidence="10">
    <location>
        <begin position="117"/>
        <end position="220"/>
    </location>
</feature>
<dbReference type="RefSeq" id="WP_169656270.1">
    <property type="nucleotide sequence ID" value="NZ_JABANE010000017.1"/>
</dbReference>
<dbReference type="SUPFAM" id="SSF56935">
    <property type="entry name" value="Porins"/>
    <property type="match status" value="1"/>
</dbReference>
<keyword evidence="4 8" id="KW-0812">Transmembrane</keyword>
<dbReference type="GO" id="GO:0009279">
    <property type="term" value="C:cell outer membrane"/>
    <property type="evidence" value="ECO:0007669"/>
    <property type="project" value="UniProtKB-SubCell"/>
</dbReference>
<evidence type="ECO:0000256" key="5">
    <source>
        <dbReference type="ARBA" id="ARBA00022729"/>
    </source>
</evidence>
<dbReference type="Gene3D" id="2.60.40.1120">
    <property type="entry name" value="Carboxypeptidase-like, regulatory domain"/>
    <property type="match status" value="1"/>
</dbReference>
<evidence type="ECO:0000256" key="3">
    <source>
        <dbReference type="ARBA" id="ARBA00022452"/>
    </source>
</evidence>
<dbReference type="InterPro" id="IPR008969">
    <property type="entry name" value="CarboxyPept-like_regulatory"/>
</dbReference>
<keyword evidence="11" id="KW-0675">Receptor</keyword>
<comment type="caution">
    <text evidence="11">The sequence shown here is derived from an EMBL/GenBank/DDBJ whole genome shotgun (WGS) entry which is preliminary data.</text>
</comment>
<protein>
    <submittedName>
        <fullName evidence="11">TonB-dependent receptor</fullName>
    </submittedName>
</protein>
<dbReference type="SUPFAM" id="SSF49464">
    <property type="entry name" value="Carboxypeptidase regulatory domain-like"/>
    <property type="match status" value="1"/>
</dbReference>
<comment type="subcellular location">
    <subcellularLocation>
        <location evidence="1 8">Cell outer membrane</location>
        <topology evidence="1 8">Multi-pass membrane protein</topology>
    </subcellularLocation>
</comment>
<dbReference type="GO" id="GO:0015344">
    <property type="term" value="F:siderophore uptake transmembrane transporter activity"/>
    <property type="evidence" value="ECO:0007669"/>
    <property type="project" value="TreeGrafter"/>
</dbReference>
<feature type="signal peptide" evidence="9">
    <location>
        <begin position="1"/>
        <end position="19"/>
    </location>
</feature>
<keyword evidence="12" id="KW-1185">Reference proteome</keyword>
<dbReference type="PROSITE" id="PS52016">
    <property type="entry name" value="TONB_DEPENDENT_REC_3"/>
    <property type="match status" value="1"/>
</dbReference>
<organism evidence="11 12">
    <name type="scientific">Flammeovirga aprica JL-4</name>
    <dbReference type="NCBI Taxonomy" id="694437"/>
    <lineage>
        <taxon>Bacteria</taxon>
        <taxon>Pseudomonadati</taxon>
        <taxon>Bacteroidota</taxon>
        <taxon>Cytophagia</taxon>
        <taxon>Cytophagales</taxon>
        <taxon>Flammeovirgaceae</taxon>
        <taxon>Flammeovirga</taxon>
    </lineage>
</organism>
<gene>
    <name evidence="11" type="ORF">HHU12_08285</name>
</gene>
<evidence type="ECO:0000256" key="4">
    <source>
        <dbReference type="ARBA" id="ARBA00022692"/>
    </source>
</evidence>
<feature type="chain" id="PRO_5030585472" evidence="9">
    <location>
        <begin position="20"/>
        <end position="779"/>
    </location>
</feature>
<proteinExistence type="inferred from homology"/>
<accession>A0A7X9RRJ5</accession>
<dbReference type="EMBL" id="JABANE010000017">
    <property type="protein sequence ID" value="NME67953.1"/>
    <property type="molecule type" value="Genomic_DNA"/>
</dbReference>
<name>A0A7X9RRJ5_9BACT</name>
<comment type="similarity">
    <text evidence="8">Belongs to the TonB-dependent receptor family.</text>
</comment>
<dbReference type="InterPro" id="IPR037066">
    <property type="entry name" value="Plug_dom_sf"/>
</dbReference>
<dbReference type="Gene3D" id="2.40.170.20">
    <property type="entry name" value="TonB-dependent receptor, beta-barrel domain"/>
    <property type="match status" value="1"/>
</dbReference>
<evidence type="ECO:0000256" key="2">
    <source>
        <dbReference type="ARBA" id="ARBA00022448"/>
    </source>
</evidence>
<evidence type="ECO:0000256" key="9">
    <source>
        <dbReference type="SAM" id="SignalP"/>
    </source>
</evidence>
<dbReference type="GO" id="GO:0044718">
    <property type="term" value="P:siderophore transmembrane transport"/>
    <property type="evidence" value="ECO:0007669"/>
    <property type="project" value="TreeGrafter"/>
</dbReference>
<evidence type="ECO:0000259" key="10">
    <source>
        <dbReference type="Pfam" id="PF07715"/>
    </source>
</evidence>
<keyword evidence="6 8" id="KW-0472">Membrane</keyword>
<keyword evidence="5 9" id="KW-0732">Signal</keyword>
<keyword evidence="3 8" id="KW-1134">Transmembrane beta strand</keyword>
<dbReference type="Pfam" id="PF07715">
    <property type="entry name" value="Plug"/>
    <property type="match status" value="1"/>
</dbReference>
<keyword evidence="2 8" id="KW-0813">Transport</keyword>
<sequence>MKTIISLLFLISFTSLSLAQSTLSGKLIDENNEGVAFATVHLKEVKKTTLTDVDGNFEFQNVKNGNYTLQVSFIGFEKKEQTIKYPLSKPLEIKLQSSTTRLDQVTILGKSEATLLREEAYAVEVIETESFKNTTVDASQLLGRISGVNIRQDGGLGSNFSLSLNGLSGNRIRTFIDGVPMDYFGSSLTLNNFPVNLIEGIEVYKGAVPIHLSSDALGGAVNIITSKKPISYVDASYSYGSFNTHRASVNTQFHHNASGFTARIKSFYNHSDNNFPIDVYLINEETGKLDDETTEVQRFHDAYTSKMIWGEVGFVGKKFADELMVGVMYSDNYKEMQQNPYADGTPAFPNGEAYMTEEKLIYNLTYHKKNLFFDGLNANSYIVYVDSKTNTVDVSPHKYNWLGGYQEDYHITTGEMGRKSDLYLYQENLLGNFNAEYSLSNHHNVAVNYSLNNLSIKGEDKFQPQNNTQFADPNDVVKQVLAASYTYSVFDDRWNTIVFGKKYFYDLSAIESSHDGTTKEDFIYKDDANGYGIASTFKLNKIQIKASFEKAYRFPESYELFGDGLNVIPNQELLPEESENLNVGVRFGTSPKKQSRLMMEVNGFVRNTINYIRFESRMTRSHYVNDKKVTAKGVDLSLNYLIKEQFNIGFAGTYQDLRNADPASAFYEDRVPNEPYLFGNLTLSYNHQLPRNQRLTVTTTSRYVHDFYYKWPTLGNSNTKTEIPSQLTHNIDITYTLKEGKYNLSLLCSNILDTKVYDNLNQQKPGRAFSFKARYFIHN</sequence>
<keyword evidence="7 8" id="KW-0998">Cell outer membrane</keyword>
<dbReference type="Gene3D" id="2.170.130.10">
    <property type="entry name" value="TonB-dependent receptor, plug domain"/>
    <property type="match status" value="1"/>
</dbReference>
<dbReference type="Pfam" id="PF13715">
    <property type="entry name" value="CarbopepD_reg_2"/>
    <property type="match status" value="1"/>
</dbReference>
<dbReference type="InterPro" id="IPR039426">
    <property type="entry name" value="TonB-dep_rcpt-like"/>
</dbReference>
<dbReference type="PANTHER" id="PTHR30069">
    <property type="entry name" value="TONB-DEPENDENT OUTER MEMBRANE RECEPTOR"/>
    <property type="match status" value="1"/>
</dbReference>
<reference evidence="11 12" key="1">
    <citation type="submission" date="2020-04" db="EMBL/GenBank/DDBJ databases">
        <title>Flammeovirga sp. SR4, a novel species isolated from seawater.</title>
        <authorList>
            <person name="Wang X."/>
        </authorList>
    </citation>
    <scope>NUCLEOTIDE SEQUENCE [LARGE SCALE GENOMIC DNA]</scope>
    <source>
        <strain evidence="11 12">ATCC 23126</strain>
    </source>
</reference>